<protein>
    <recommendedName>
        <fullName evidence="3">proteasome endopeptidase complex</fullName>
        <ecNumber evidence="3">3.4.25.1</ecNumber>
    </recommendedName>
</protein>
<dbReference type="InterPro" id="IPR029055">
    <property type="entry name" value="Ntn_hydrolases_N"/>
</dbReference>
<comment type="caution">
    <text evidence="10">The sequence shown here is derived from an EMBL/GenBank/DDBJ whole genome shotgun (WGS) entry which is preliminary data.</text>
</comment>
<keyword evidence="6" id="KW-0888">Threonine protease</keyword>
<evidence type="ECO:0000256" key="4">
    <source>
        <dbReference type="ARBA" id="ARBA00022490"/>
    </source>
</evidence>
<reference evidence="10" key="1">
    <citation type="submission" date="2021-09" db="EMBL/GenBank/DDBJ databases">
        <authorList>
            <consortium name="AG Swart"/>
            <person name="Singh M."/>
            <person name="Singh A."/>
            <person name="Seah K."/>
            <person name="Emmerich C."/>
        </authorList>
    </citation>
    <scope>NUCLEOTIDE SEQUENCE</scope>
    <source>
        <strain evidence="10">ATCC30299</strain>
    </source>
</reference>
<evidence type="ECO:0000256" key="1">
    <source>
        <dbReference type="ARBA" id="ARBA00001198"/>
    </source>
</evidence>
<evidence type="ECO:0000256" key="6">
    <source>
        <dbReference type="ARBA" id="ARBA00022698"/>
    </source>
</evidence>
<dbReference type="AlphaFoldDB" id="A0AAU9IWJ5"/>
<evidence type="ECO:0000256" key="3">
    <source>
        <dbReference type="ARBA" id="ARBA00012039"/>
    </source>
</evidence>
<evidence type="ECO:0000313" key="10">
    <source>
        <dbReference type="EMBL" id="CAG9316529.1"/>
    </source>
</evidence>
<dbReference type="GO" id="GO:0005634">
    <property type="term" value="C:nucleus"/>
    <property type="evidence" value="ECO:0007669"/>
    <property type="project" value="UniProtKB-SubCell"/>
</dbReference>
<sequence length="232" mass="25411">MENFATEQAASDLSKAGIFLNHDVNGMGQERMGTSVMAAVYNGGIVFGADTRTTMGVYIASRISDKIECLHEKIFCLRTGVSAHTQALARYIRYYLSQHALNEGKLPLVLTAARLAQELLYQNKAYIEGSFIVGGWDPVNGCQLYEAAMGGTLVNQPIALMGSGSTYIYGYVDANYRPDMNQQECKDFIKKGLALAMARDGGSGGCERLLIVTPDSVTREYVAQEEFPYSLR</sequence>
<dbReference type="GO" id="GO:0019774">
    <property type="term" value="C:proteasome core complex, beta-subunit complex"/>
    <property type="evidence" value="ECO:0007669"/>
    <property type="project" value="UniProtKB-ARBA"/>
</dbReference>
<dbReference type="SUPFAM" id="SSF56235">
    <property type="entry name" value="N-terminal nucleophile aminohydrolases (Ntn hydrolases)"/>
    <property type="match status" value="1"/>
</dbReference>
<comment type="catalytic activity">
    <reaction evidence="1">
        <text>Cleavage of peptide bonds with very broad specificity.</text>
        <dbReference type="EC" id="3.4.25.1"/>
    </reaction>
</comment>
<dbReference type="InterPro" id="IPR001353">
    <property type="entry name" value="Proteasome_sua/b"/>
</dbReference>
<keyword evidence="11" id="KW-1185">Reference proteome</keyword>
<organism evidence="10 11">
    <name type="scientific">Blepharisma stoltei</name>
    <dbReference type="NCBI Taxonomy" id="1481888"/>
    <lineage>
        <taxon>Eukaryota</taxon>
        <taxon>Sar</taxon>
        <taxon>Alveolata</taxon>
        <taxon>Ciliophora</taxon>
        <taxon>Postciliodesmatophora</taxon>
        <taxon>Heterotrichea</taxon>
        <taxon>Heterotrichida</taxon>
        <taxon>Blepharismidae</taxon>
        <taxon>Blepharisma</taxon>
    </lineage>
</organism>
<dbReference type="GO" id="GO:0051603">
    <property type="term" value="P:proteolysis involved in protein catabolic process"/>
    <property type="evidence" value="ECO:0007669"/>
    <property type="project" value="InterPro"/>
</dbReference>
<dbReference type="GO" id="GO:0005737">
    <property type="term" value="C:cytoplasm"/>
    <property type="evidence" value="ECO:0007669"/>
    <property type="project" value="TreeGrafter"/>
</dbReference>
<gene>
    <name evidence="10" type="ORF">BSTOLATCC_MIC16639</name>
</gene>
<keyword evidence="7" id="KW-0378">Hydrolase</keyword>
<dbReference type="GO" id="GO:0004298">
    <property type="term" value="F:threonine-type endopeptidase activity"/>
    <property type="evidence" value="ECO:0007669"/>
    <property type="project" value="UniProtKB-KW"/>
</dbReference>
<dbReference type="Gene3D" id="3.60.20.10">
    <property type="entry name" value="Glutamine Phosphoribosylpyrophosphate, subunit 1, domain 1"/>
    <property type="match status" value="1"/>
</dbReference>
<accession>A0AAU9IWJ5</accession>
<evidence type="ECO:0000256" key="7">
    <source>
        <dbReference type="ARBA" id="ARBA00022801"/>
    </source>
</evidence>
<evidence type="ECO:0000256" key="2">
    <source>
        <dbReference type="ARBA" id="ARBA00004123"/>
    </source>
</evidence>
<dbReference type="EMBL" id="CAJZBQ010000016">
    <property type="protein sequence ID" value="CAG9316529.1"/>
    <property type="molecule type" value="Genomic_DNA"/>
</dbReference>
<dbReference type="InterPro" id="IPR000243">
    <property type="entry name" value="Pept_T1A_subB"/>
</dbReference>
<keyword evidence="8" id="KW-0647">Proteasome</keyword>
<name>A0AAU9IWJ5_9CILI</name>
<dbReference type="PROSITE" id="PS51476">
    <property type="entry name" value="PROTEASOME_BETA_2"/>
    <property type="match status" value="1"/>
</dbReference>
<keyword evidence="5" id="KW-0645">Protease</keyword>
<dbReference type="PANTHER" id="PTHR32194:SF0">
    <property type="entry name" value="ATP-DEPENDENT PROTEASE SUBUNIT HSLV"/>
    <property type="match status" value="1"/>
</dbReference>
<dbReference type="CDD" id="cd03762">
    <property type="entry name" value="proteasome_beta_type_6"/>
    <property type="match status" value="1"/>
</dbReference>
<keyword evidence="4" id="KW-0963">Cytoplasm</keyword>
<dbReference type="Pfam" id="PF00227">
    <property type="entry name" value="Proteasome"/>
    <property type="match status" value="1"/>
</dbReference>
<evidence type="ECO:0000256" key="8">
    <source>
        <dbReference type="ARBA" id="ARBA00022942"/>
    </source>
</evidence>
<feature type="active site" description="Nucleophile" evidence="9">
    <location>
        <position position="34"/>
    </location>
</feature>
<dbReference type="InterPro" id="IPR023333">
    <property type="entry name" value="Proteasome_suB-type"/>
</dbReference>
<comment type="subcellular location">
    <subcellularLocation>
        <location evidence="2">Nucleus</location>
    </subcellularLocation>
</comment>
<dbReference type="Proteomes" id="UP001162131">
    <property type="component" value="Unassembled WGS sequence"/>
</dbReference>
<dbReference type="PANTHER" id="PTHR32194">
    <property type="entry name" value="METALLOPROTEASE TLDD"/>
    <property type="match status" value="1"/>
</dbReference>
<dbReference type="PRINTS" id="PR00141">
    <property type="entry name" value="PROTEASOME"/>
</dbReference>
<proteinExistence type="predicted"/>
<evidence type="ECO:0000256" key="9">
    <source>
        <dbReference type="PIRSR" id="PIRSR600243-1"/>
    </source>
</evidence>
<evidence type="ECO:0000256" key="5">
    <source>
        <dbReference type="ARBA" id="ARBA00022670"/>
    </source>
</evidence>
<evidence type="ECO:0000313" key="11">
    <source>
        <dbReference type="Proteomes" id="UP001162131"/>
    </source>
</evidence>
<dbReference type="EC" id="3.4.25.1" evidence="3"/>